<feature type="region of interest" description="Disordered" evidence="1">
    <location>
        <begin position="318"/>
        <end position="338"/>
    </location>
</feature>
<evidence type="ECO:0000313" key="4">
    <source>
        <dbReference type="Proteomes" id="UP000011087"/>
    </source>
</evidence>
<name>L1JG03_GUITC</name>
<dbReference type="AlphaFoldDB" id="L1JG03"/>
<dbReference type="PaxDb" id="55529-EKX47421"/>
<keyword evidence="4" id="KW-1185">Reference proteome</keyword>
<reference evidence="2 4" key="1">
    <citation type="journal article" date="2012" name="Nature">
        <title>Algal genomes reveal evolutionary mosaicism and the fate of nucleomorphs.</title>
        <authorList>
            <consortium name="DOE Joint Genome Institute"/>
            <person name="Curtis B.A."/>
            <person name="Tanifuji G."/>
            <person name="Burki F."/>
            <person name="Gruber A."/>
            <person name="Irimia M."/>
            <person name="Maruyama S."/>
            <person name="Arias M.C."/>
            <person name="Ball S.G."/>
            <person name="Gile G.H."/>
            <person name="Hirakawa Y."/>
            <person name="Hopkins J.F."/>
            <person name="Kuo A."/>
            <person name="Rensing S.A."/>
            <person name="Schmutz J."/>
            <person name="Symeonidi A."/>
            <person name="Elias M."/>
            <person name="Eveleigh R.J."/>
            <person name="Herman E.K."/>
            <person name="Klute M.J."/>
            <person name="Nakayama T."/>
            <person name="Obornik M."/>
            <person name="Reyes-Prieto A."/>
            <person name="Armbrust E.V."/>
            <person name="Aves S.J."/>
            <person name="Beiko R.G."/>
            <person name="Coutinho P."/>
            <person name="Dacks J.B."/>
            <person name="Durnford D.G."/>
            <person name="Fast N.M."/>
            <person name="Green B.R."/>
            <person name="Grisdale C.J."/>
            <person name="Hempel F."/>
            <person name="Henrissat B."/>
            <person name="Hoppner M.P."/>
            <person name="Ishida K."/>
            <person name="Kim E."/>
            <person name="Koreny L."/>
            <person name="Kroth P.G."/>
            <person name="Liu Y."/>
            <person name="Malik S.B."/>
            <person name="Maier U.G."/>
            <person name="McRose D."/>
            <person name="Mock T."/>
            <person name="Neilson J.A."/>
            <person name="Onodera N.T."/>
            <person name="Poole A.M."/>
            <person name="Pritham E.J."/>
            <person name="Richards T.A."/>
            <person name="Rocap G."/>
            <person name="Roy S.W."/>
            <person name="Sarai C."/>
            <person name="Schaack S."/>
            <person name="Shirato S."/>
            <person name="Slamovits C.H."/>
            <person name="Spencer D.F."/>
            <person name="Suzuki S."/>
            <person name="Worden A.Z."/>
            <person name="Zauner S."/>
            <person name="Barry K."/>
            <person name="Bell C."/>
            <person name="Bharti A.K."/>
            <person name="Crow J.A."/>
            <person name="Grimwood J."/>
            <person name="Kramer R."/>
            <person name="Lindquist E."/>
            <person name="Lucas S."/>
            <person name="Salamov A."/>
            <person name="McFadden G.I."/>
            <person name="Lane C.E."/>
            <person name="Keeling P.J."/>
            <person name="Gray M.W."/>
            <person name="Grigoriev I.V."/>
            <person name="Archibald J.M."/>
        </authorList>
    </citation>
    <scope>NUCLEOTIDE SEQUENCE</scope>
    <source>
        <strain evidence="2 4">CCMP2712</strain>
    </source>
</reference>
<reference evidence="3" key="3">
    <citation type="submission" date="2016-03" db="UniProtKB">
        <authorList>
            <consortium name="EnsemblProtists"/>
        </authorList>
    </citation>
    <scope>IDENTIFICATION</scope>
</reference>
<evidence type="ECO:0000256" key="1">
    <source>
        <dbReference type="SAM" id="MobiDB-lite"/>
    </source>
</evidence>
<dbReference type="EMBL" id="JH992990">
    <property type="protein sequence ID" value="EKX47421.1"/>
    <property type="molecule type" value="Genomic_DNA"/>
</dbReference>
<dbReference type="KEGG" id="gtt:GUITHDRAFT_137587"/>
<proteinExistence type="predicted"/>
<organism evidence="2">
    <name type="scientific">Guillardia theta (strain CCMP2712)</name>
    <name type="common">Cryptophyte</name>
    <dbReference type="NCBI Taxonomy" id="905079"/>
    <lineage>
        <taxon>Eukaryota</taxon>
        <taxon>Cryptophyceae</taxon>
        <taxon>Pyrenomonadales</taxon>
        <taxon>Geminigeraceae</taxon>
        <taxon>Guillardia</taxon>
    </lineage>
</organism>
<dbReference type="Proteomes" id="UP000011087">
    <property type="component" value="Unassembled WGS sequence"/>
</dbReference>
<dbReference type="HOGENOM" id="CLU_718545_0_0_1"/>
<dbReference type="GeneID" id="17304084"/>
<gene>
    <name evidence="2" type="ORF">GUITHDRAFT_137587</name>
</gene>
<evidence type="ECO:0000313" key="2">
    <source>
        <dbReference type="EMBL" id="EKX47421.1"/>
    </source>
</evidence>
<accession>L1JG03</accession>
<dbReference type="RefSeq" id="XP_005834401.1">
    <property type="nucleotide sequence ID" value="XM_005834344.1"/>
</dbReference>
<protein>
    <submittedName>
        <fullName evidence="2 3">Uncharacterized protein</fullName>
    </submittedName>
</protein>
<evidence type="ECO:0000313" key="3">
    <source>
        <dbReference type="EnsemblProtists" id="EKX47421"/>
    </source>
</evidence>
<sequence>MAGEAHEKAERVRRKTHLPRDSPGFIRTQWLENFYETLYASNEPGFYIPYTVVFQYRRIYAAYFSDSDGAAASSSKLVMSVHLRVLVGCVQKVDKIADLGPEQVLEGLKDMRHGDLGVKRSDIVYSIPCRAYYIYSKRSEEGFAGEGKTNLSIEYFDDSAVTHFLTYRGKENNGILQQVQELTTPNVSTIRAYWTPHYCQLEVHQKPFDSQEVLKGRPQSRINVNRADASNVPLFERAVTFEGELHHSSSFPMSSRVESRVRDLLDRIVSSVRRCLPNNLAINLMILNFRIGPNGKVFFLYCNSLKLQYSDHHATSDLRDMDNIRPPSPKYVDNDFPPPGLRGSKKRFGRVCPSTNNRLGPYDDFKVKVQDIFIHFLWHGPREAS</sequence>
<reference evidence="4" key="2">
    <citation type="submission" date="2012-11" db="EMBL/GenBank/DDBJ databases">
        <authorList>
            <person name="Kuo A."/>
            <person name="Curtis B.A."/>
            <person name="Tanifuji G."/>
            <person name="Burki F."/>
            <person name="Gruber A."/>
            <person name="Irimia M."/>
            <person name="Maruyama S."/>
            <person name="Arias M.C."/>
            <person name="Ball S.G."/>
            <person name="Gile G.H."/>
            <person name="Hirakawa Y."/>
            <person name="Hopkins J.F."/>
            <person name="Rensing S.A."/>
            <person name="Schmutz J."/>
            <person name="Symeonidi A."/>
            <person name="Elias M."/>
            <person name="Eveleigh R.J."/>
            <person name="Herman E.K."/>
            <person name="Klute M.J."/>
            <person name="Nakayama T."/>
            <person name="Obornik M."/>
            <person name="Reyes-Prieto A."/>
            <person name="Armbrust E.V."/>
            <person name="Aves S.J."/>
            <person name="Beiko R.G."/>
            <person name="Coutinho P."/>
            <person name="Dacks J.B."/>
            <person name="Durnford D.G."/>
            <person name="Fast N.M."/>
            <person name="Green B.R."/>
            <person name="Grisdale C."/>
            <person name="Hempe F."/>
            <person name="Henrissat B."/>
            <person name="Hoppner M.P."/>
            <person name="Ishida K.-I."/>
            <person name="Kim E."/>
            <person name="Koreny L."/>
            <person name="Kroth P.G."/>
            <person name="Liu Y."/>
            <person name="Malik S.-B."/>
            <person name="Maier U.G."/>
            <person name="McRose D."/>
            <person name="Mock T."/>
            <person name="Neilson J.A."/>
            <person name="Onodera N.T."/>
            <person name="Poole A.M."/>
            <person name="Pritham E.J."/>
            <person name="Richards T.A."/>
            <person name="Rocap G."/>
            <person name="Roy S.W."/>
            <person name="Sarai C."/>
            <person name="Schaack S."/>
            <person name="Shirato S."/>
            <person name="Slamovits C.H."/>
            <person name="Spencer D.F."/>
            <person name="Suzuki S."/>
            <person name="Worden A.Z."/>
            <person name="Zauner S."/>
            <person name="Barry K."/>
            <person name="Bell C."/>
            <person name="Bharti A.K."/>
            <person name="Crow J.A."/>
            <person name="Grimwood J."/>
            <person name="Kramer R."/>
            <person name="Lindquist E."/>
            <person name="Lucas S."/>
            <person name="Salamov A."/>
            <person name="McFadden G.I."/>
            <person name="Lane C.E."/>
            <person name="Keeling P.J."/>
            <person name="Gray M.W."/>
            <person name="Grigoriev I.V."/>
            <person name="Archibald J.M."/>
        </authorList>
    </citation>
    <scope>NUCLEOTIDE SEQUENCE</scope>
    <source>
        <strain evidence="4">CCMP2712</strain>
    </source>
</reference>
<dbReference type="EnsemblProtists" id="EKX47421">
    <property type="protein sequence ID" value="EKX47421"/>
    <property type="gene ID" value="GUITHDRAFT_137587"/>
</dbReference>
<dbReference type="OrthoDB" id="298589at2759"/>